<dbReference type="WBParaSite" id="PS1159_v2.g15965.t1">
    <property type="protein sequence ID" value="PS1159_v2.g15965.t1"/>
    <property type="gene ID" value="PS1159_v2.g15965"/>
</dbReference>
<evidence type="ECO:0000313" key="2">
    <source>
        <dbReference type="WBParaSite" id="PS1159_v2.g15965.t1"/>
    </source>
</evidence>
<sequence length="306" mass="35214">MLSLRFARSLLLRHPPITSSSMRCLSDSKKPPPPKDEDEIKIDLSDINEKLEKNLKSGKLEDEIPNVDPKFMSFSRERERAAHERSHIFTWKSALITLAIGGTGLAWLFYMKKSRDAEMEKQQKVMAGKARIGGEWELLNTDGKLEGSKELRGNWLLMYFGFTNCPDICPDEIEKMVSVVEILNESDDKIPIVPVFISVDPARDTIDRVKAYCKEFSPLIRGFTGNKEQVDKVAKTFRVYHSQGPKTAEDDYIVDHTVIMYLIDPDGQFHDYYGQNRRAREIANIIKTKVLKYELQNRKKKSSFFS</sequence>
<reference evidence="2" key="1">
    <citation type="submission" date="2022-11" db="UniProtKB">
        <authorList>
            <consortium name="WormBaseParasite"/>
        </authorList>
    </citation>
    <scope>IDENTIFICATION</scope>
</reference>
<dbReference type="Proteomes" id="UP000887580">
    <property type="component" value="Unplaced"/>
</dbReference>
<accession>A0AC35FDY7</accession>
<protein>
    <submittedName>
        <fullName evidence="2">Thioredoxin domain-containing protein</fullName>
    </submittedName>
</protein>
<name>A0AC35FDY7_9BILA</name>
<evidence type="ECO:0000313" key="1">
    <source>
        <dbReference type="Proteomes" id="UP000887580"/>
    </source>
</evidence>
<proteinExistence type="predicted"/>
<organism evidence="1 2">
    <name type="scientific">Panagrolaimus sp. PS1159</name>
    <dbReference type="NCBI Taxonomy" id="55785"/>
    <lineage>
        <taxon>Eukaryota</taxon>
        <taxon>Metazoa</taxon>
        <taxon>Ecdysozoa</taxon>
        <taxon>Nematoda</taxon>
        <taxon>Chromadorea</taxon>
        <taxon>Rhabditida</taxon>
        <taxon>Tylenchina</taxon>
        <taxon>Panagrolaimomorpha</taxon>
        <taxon>Panagrolaimoidea</taxon>
        <taxon>Panagrolaimidae</taxon>
        <taxon>Panagrolaimus</taxon>
    </lineage>
</organism>